<protein>
    <submittedName>
        <fullName evidence="1">Uncharacterized protein</fullName>
    </submittedName>
</protein>
<dbReference type="AlphaFoldDB" id="A0AAU8TAI3"/>
<reference evidence="1 2" key="1">
    <citation type="journal article" date="2015" name="Genome Announc.">
        <title>Complete genome sequences for 59 burkholderia isolates, both pathogenic and near neighbor.</title>
        <authorList>
            <person name="Johnson S.L."/>
            <person name="Bishop-Lilly K.A."/>
            <person name="Ladner J.T."/>
            <person name="Daligault H.E."/>
            <person name="Davenport K.W."/>
            <person name="Jaissle J."/>
            <person name="Frey K.G."/>
            <person name="Koroleva G.I."/>
            <person name="Bruce D.C."/>
            <person name="Coyne S.R."/>
            <person name="Broomall S.M."/>
            <person name="Li P.E."/>
            <person name="Teshima H."/>
            <person name="Gibbons H.S."/>
            <person name="Palacios G.F."/>
            <person name="Rosenzweig C.N."/>
            <person name="Redden C.L."/>
            <person name="Xu Y."/>
            <person name="Minogue T.D."/>
            <person name="Chain P.S."/>
        </authorList>
    </citation>
    <scope>NUCLEOTIDE SEQUENCE [LARGE SCALE GENOMIC DNA]</scope>
    <source>
        <strain evidence="1 2">ATCC BAA-463</strain>
    </source>
</reference>
<sequence>MAIRPRQWSKPIDLMDRACLSHLNFEIDEISRYFSTVRVNQCDKLFGRNFDTPFPLAAGLANI</sequence>
<dbReference type="Proteomes" id="UP000032614">
    <property type="component" value="Chromosome 2"/>
</dbReference>
<proteinExistence type="predicted"/>
<dbReference type="EMBL" id="CP010027">
    <property type="protein sequence ID" value="AJZ63270.1"/>
    <property type="molecule type" value="Genomic_DNA"/>
</dbReference>
<dbReference type="RefSeq" id="WP_216752685.1">
    <property type="nucleotide sequence ID" value="NZ_CP099625.1"/>
</dbReference>
<evidence type="ECO:0000313" key="2">
    <source>
        <dbReference type="Proteomes" id="UP000032614"/>
    </source>
</evidence>
<gene>
    <name evidence="1" type="ORF">OI25_5976</name>
</gene>
<organism evidence="1 2">
    <name type="scientific">Paraburkholderia fungorum</name>
    <dbReference type="NCBI Taxonomy" id="134537"/>
    <lineage>
        <taxon>Bacteria</taxon>
        <taxon>Pseudomonadati</taxon>
        <taxon>Pseudomonadota</taxon>
        <taxon>Betaproteobacteria</taxon>
        <taxon>Burkholderiales</taxon>
        <taxon>Burkholderiaceae</taxon>
        <taxon>Paraburkholderia</taxon>
    </lineage>
</organism>
<accession>A0AAU8TAI3</accession>
<evidence type="ECO:0000313" key="1">
    <source>
        <dbReference type="EMBL" id="AJZ63270.1"/>
    </source>
</evidence>
<dbReference type="KEGG" id="bfn:OI25_5976"/>
<name>A0AAU8TAI3_9BURK</name>